<dbReference type="SUPFAM" id="SSF57667">
    <property type="entry name" value="beta-beta-alpha zinc fingers"/>
    <property type="match status" value="1"/>
</dbReference>
<dbReference type="PROSITE" id="PS50157">
    <property type="entry name" value="ZINC_FINGER_C2H2_2"/>
    <property type="match status" value="1"/>
</dbReference>
<dbReference type="AlphaFoldDB" id="A0A8S3RIT0"/>
<keyword evidence="1" id="KW-0479">Metal-binding</keyword>
<dbReference type="OrthoDB" id="3838338at2759"/>
<keyword evidence="1" id="KW-0862">Zinc</keyword>
<evidence type="ECO:0000256" key="2">
    <source>
        <dbReference type="SAM" id="Coils"/>
    </source>
</evidence>
<dbReference type="PROSITE" id="PS00028">
    <property type="entry name" value="ZINC_FINGER_C2H2_1"/>
    <property type="match status" value="1"/>
</dbReference>
<proteinExistence type="predicted"/>
<feature type="coiled-coil region" evidence="2">
    <location>
        <begin position="49"/>
        <end position="76"/>
    </location>
</feature>
<dbReference type="Pfam" id="PF12874">
    <property type="entry name" value="zf-met"/>
    <property type="match status" value="1"/>
</dbReference>
<keyword evidence="1" id="KW-0863">Zinc-finger</keyword>
<dbReference type="Proteomes" id="UP000683360">
    <property type="component" value="Unassembled WGS sequence"/>
</dbReference>
<dbReference type="InterPro" id="IPR036236">
    <property type="entry name" value="Znf_C2H2_sf"/>
</dbReference>
<gene>
    <name evidence="4" type="ORF">MEDL_19454</name>
</gene>
<reference evidence="4" key="1">
    <citation type="submission" date="2021-03" db="EMBL/GenBank/DDBJ databases">
        <authorList>
            <person name="Bekaert M."/>
        </authorList>
    </citation>
    <scope>NUCLEOTIDE SEQUENCE</scope>
</reference>
<evidence type="ECO:0000313" key="4">
    <source>
        <dbReference type="EMBL" id="CAG2205030.1"/>
    </source>
</evidence>
<protein>
    <recommendedName>
        <fullName evidence="3">C2H2-type domain-containing protein</fullName>
    </recommendedName>
</protein>
<feature type="domain" description="C2H2-type" evidence="3">
    <location>
        <begin position="77"/>
        <end position="104"/>
    </location>
</feature>
<dbReference type="EMBL" id="CAJPWZ010001007">
    <property type="protein sequence ID" value="CAG2205030.1"/>
    <property type="molecule type" value="Genomic_DNA"/>
</dbReference>
<keyword evidence="2" id="KW-0175">Coiled coil</keyword>
<dbReference type="Gene3D" id="3.30.160.60">
    <property type="entry name" value="Classic Zinc Finger"/>
    <property type="match status" value="1"/>
</dbReference>
<dbReference type="SMART" id="SM00355">
    <property type="entry name" value="ZnF_C2H2"/>
    <property type="match status" value="1"/>
</dbReference>
<evidence type="ECO:0000313" key="5">
    <source>
        <dbReference type="Proteomes" id="UP000683360"/>
    </source>
</evidence>
<sequence>MTQAFVNYTLSKGDVQLQNQIHQLRNKNEADFSECDENLLLEAANKIELSFIENTRKRKLNQRENTERKKLKAENVFTCDLCDKIYKNEKQLNRHLHTHFSTYKCDNCGKILSPNVRDDVDKELNMQRKKHRNIKWYVNVRVEMVRDIDDGNQEKAHPHFRSKSFISLMEEDNDHNLNEAFQSINRAMEQFINKGSNWILNKVIFLEVHTVV</sequence>
<evidence type="ECO:0000256" key="1">
    <source>
        <dbReference type="PROSITE-ProRule" id="PRU00042"/>
    </source>
</evidence>
<keyword evidence="5" id="KW-1185">Reference proteome</keyword>
<organism evidence="4 5">
    <name type="scientific">Mytilus edulis</name>
    <name type="common">Blue mussel</name>
    <dbReference type="NCBI Taxonomy" id="6550"/>
    <lineage>
        <taxon>Eukaryota</taxon>
        <taxon>Metazoa</taxon>
        <taxon>Spiralia</taxon>
        <taxon>Lophotrochozoa</taxon>
        <taxon>Mollusca</taxon>
        <taxon>Bivalvia</taxon>
        <taxon>Autobranchia</taxon>
        <taxon>Pteriomorphia</taxon>
        <taxon>Mytilida</taxon>
        <taxon>Mytiloidea</taxon>
        <taxon>Mytilidae</taxon>
        <taxon>Mytilinae</taxon>
        <taxon>Mytilus</taxon>
    </lineage>
</organism>
<name>A0A8S3RIT0_MYTED</name>
<accession>A0A8S3RIT0</accession>
<comment type="caution">
    <text evidence="4">The sequence shown here is derived from an EMBL/GenBank/DDBJ whole genome shotgun (WGS) entry which is preliminary data.</text>
</comment>
<evidence type="ECO:0000259" key="3">
    <source>
        <dbReference type="PROSITE" id="PS50157"/>
    </source>
</evidence>
<dbReference type="InterPro" id="IPR013087">
    <property type="entry name" value="Znf_C2H2_type"/>
</dbReference>
<dbReference type="GO" id="GO:0008270">
    <property type="term" value="F:zinc ion binding"/>
    <property type="evidence" value="ECO:0007669"/>
    <property type="project" value="UniProtKB-KW"/>
</dbReference>